<dbReference type="GO" id="GO:0097191">
    <property type="term" value="P:extrinsic apoptotic signaling pathway"/>
    <property type="evidence" value="ECO:0007669"/>
    <property type="project" value="TreeGrafter"/>
</dbReference>
<reference evidence="2" key="1">
    <citation type="submission" date="2025-08" db="UniProtKB">
        <authorList>
            <consortium name="Ensembl"/>
        </authorList>
    </citation>
    <scope>IDENTIFICATION</scope>
</reference>
<dbReference type="Ensembl" id="ENSCCRT00010005105.1">
    <property type="protein sequence ID" value="ENSCCRP00010004729.1"/>
    <property type="gene ID" value="ENSCCRG00010001933.1"/>
</dbReference>
<dbReference type="PANTHER" id="PTHR14365">
    <property type="entry name" value="APOPTOSIS REGULATORY PROTEIN SIVA"/>
    <property type="match status" value="1"/>
</dbReference>
<dbReference type="AlphaFoldDB" id="A0A8C1G912"/>
<keyword evidence="1" id="KW-0812">Transmembrane</keyword>
<accession>A0A8C1G912</accession>
<dbReference type="Pfam" id="PF05458">
    <property type="entry name" value="Siva"/>
    <property type="match status" value="1"/>
</dbReference>
<feature type="transmembrane region" description="Helical" evidence="1">
    <location>
        <begin position="138"/>
        <end position="156"/>
    </location>
</feature>
<organism evidence="2 3">
    <name type="scientific">Cyprinus carpio</name>
    <name type="common">Common carp</name>
    <dbReference type="NCBI Taxonomy" id="7962"/>
    <lineage>
        <taxon>Eukaryota</taxon>
        <taxon>Metazoa</taxon>
        <taxon>Chordata</taxon>
        <taxon>Craniata</taxon>
        <taxon>Vertebrata</taxon>
        <taxon>Euteleostomi</taxon>
        <taxon>Actinopterygii</taxon>
        <taxon>Neopterygii</taxon>
        <taxon>Teleostei</taxon>
        <taxon>Ostariophysi</taxon>
        <taxon>Cypriniformes</taxon>
        <taxon>Cyprinidae</taxon>
        <taxon>Cyprininae</taxon>
        <taxon>Cyprinus</taxon>
    </lineage>
</organism>
<protein>
    <submittedName>
        <fullName evidence="2">Uncharacterized protein</fullName>
    </submittedName>
</protein>
<keyword evidence="1" id="KW-1133">Transmembrane helix</keyword>
<keyword evidence="3" id="KW-1185">Reference proteome</keyword>
<reference evidence="2" key="2">
    <citation type="submission" date="2025-09" db="UniProtKB">
        <authorList>
            <consortium name="Ensembl"/>
        </authorList>
    </citation>
    <scope>IDENTIFICATION</scope>
</reference>
<sequence length="159" mass="18026">MPKRSCPFSESFSSQYKVHVGQKEINNCGVFGLKYRQEIYEKTKSLLFSGTTAVMGRLWKEKESDVLESHQTLLRGQTRIGPDGRLQRTDAAPVTVSVMSASSAVDVRPDSRAQPRPLMTVMLPDVLMHYQLNVNEITILYMLAWFLALSLLLCTYSDY</sequence>
<dbReference type="GO" id="GO:0005175">
    <property type="term" value="F:CD27 receptor binding"/>
    <property type="evidence" value="ECO:0007669"/>
    <property type="project" value="TreeGrafter"/>
</dbReference>
<proteinExistence type="predicted"/>
<dbReference type="InterPro" id="IPR022773">
    <property type="entry name" value="Siva"/>
</dbReference>
<dbReference type="PANTHER" id="PTHR14365:SF1">
    <property type="entry name" value="APOPTOSIS REGULATORY PROTEIN SIVA"/>
    <property type="match status" value="1"/>
</dbReference>
<dbReference type="Proteomes" id="UP000694427">
    <property type="component" value="Unplaced"/>
</dbReference>
<evidence type="ECO:0000313" key="3">
    <source>
        <dbReference type="Proteomes" id="UP000694427"/>
    </source>
</evidence>
<keyword evidence="1" id="KW-0472">Membrane</keyword>
<evidence type="ECO:0000256" key="1">
    <source>
        <dbReference type="SAM" id="Phobius"/>
    </source>
</evidence>
<evidence type="ECO:0000313" key="2">
    <source>
        <dbReference type="Ensembl" id="ENSCCRP00010004729.1"/>
    </source>
</evidence>
<name>A0A8C1G912_CYPCA</name>